<comment type="caution">
    <text evidence="2">The sequence shown here is derived from an EMBL/GenBank/DDBJ whole genome shotgun (WGS) entry which is preliminary data.</text>
</comment>
<organism evidence="2 3">
    <name type="scientific">Candidatus Roizmanbacteria bacterium GW2011_GWC2_35_12</name>
    <dbReference type="NCBI Taxonomy" id="1618485"/>
    <lineage>
        <taxon>Bacteria</taxon>
        <taxon>Candidatus Roizmaniibacteriota</taxon>
    </lineage>
</organism>
<dbReference type="Proteomes" id="UP000034127">
    <property type="component" value="Unassembled WGS sequence"/>
</dbReference>
<gene>
    <name evidence="2" type="ORF">UR63_C0029G0006</name>
</gene>
<dbReference type="AlphaFoldDB" id="A0A0G0BB59"/>
<evidence type="ECO:0000313" key="3">
    <source>
        <dbReference type="Proteomes" id="UP000034127"/>
    </source>
</evidence>
<evidence type="ECO:0000313" key="2">
    <source>
        <dbReference type="EMBL" id="KKP66668.1"/>
    </source>
</evidence>
<name>A0A0G0BB59_9BACT</name>
<protein>
    <recommendedName>
        <fullName evidence="1">Polysaccharide pyruvyl transferase domain-containing protein</fullName>
    </recommendedName>
</protein>
<dbReference type="PANTHER" id="PTHR36836:SF1">
    <property type="entry name" value="COLANIC ACID BIOSYNTHESIS PROTEIN WCAK"/>
    <property type="match status" value="1"/>
</dbReference>
<dbReference type="SUPFAM" id="SSF53756">
    <property type="entry name" value="UDP-Glycosyltransferase/glycogen phosphorylase"/>
    <property type="match status" value="1"/>
</dbReference>
<dbReference type="Pfam" id="PF04230">
    <property type="entry name" value="PS_pyruv_trans"/>
    <property type="match status" value="1"/>
</dbReference>
<accession>A0A0G0BB59</accession>
<dbReference type="PANTHER" id="PTHR36836">
    <property type="entry name" value="COLANIC ACID BIOSYNTHESIS PROTEIN WCAK"/>
    <property type="match status" value="1"/>
</dbReference>
<sequence length="358" mass="41668">MKVLHTYCLNYNVGDYALGIGVKNIFRHLYNISFFAEVNLQGHIFDDYFINLINKKYDLLIIGGGGIIHGSHWPHGWFWLINKENIKKIKIPFIVYSAGYNYFKNEKGIPKRGIVHLKETQKQADFFSVRNDGSYERLLSQTGIKANVIADPAFWITLGRKFSSDLNKKYVIVQLADDKSISRFKSTKKRDDFIEVMINILMKLSLSYLIVFVPHVYEDLEISKKISSAIKNSIVLNFGEYAFDRSDEYIGIYKNSEFVLAMRGHGQIIPLSFGIPVISLENHYKHFGLMKEYGLEKYNVNILDKFFKVKLEDRISLLIKELNNLKVFINKKNVELFKNTVEMLRNIKKISRFLKDDS</sequence>
<reference evidence="2 3" key="1">
    <citation type="journal article" date="2015" name="Nature">
        <title>rRNA introns, odd ribosomes, and small enigmatic genomes across a large radiation of phyla.</title>
        <authorList>
            <person name="Brown C.T."/>
            <person name="Hug L.A."/>
            <person name="Thomas B.C."/>
            <person name="Sharon I."/>
            <person name="Castelle C.J."/>
            <person name="Singh A."/>
            <person name="Wilkins M.J."/>
            <person name="Williams K.H."/>
            <person name="Banfield J.F."/>
        </authorList>
    </citation>
    <scope>NUCLEOTIDE SEQUENCE [LARGE SCALE GENOMIC DNA]</scope>
</reference>
<dbReference type="EMBL" id="LBPX01000029">
    <property type="protein sequence ID" value="KKP66668.1"/>
    <property type="molecule type" value="Genomic_DNA"/>
</dbReference>
<proteinExistence type="predicted"/>
<evidence type="ECO:0000259" key="1">
    <source>
        <dbReference type="Pfam" id="PF04230"/>
    </source>
</evidence>
<dbReference type="InterPro" id="IPR007345">
    <property type="entry name" value="Polysacch_pyruvyl_Trfase"/>
</dbReference>
<feature type="domain" description="Polysaccharide pyruvyl transferase" evidence="1">
    <location>
        <begin position="12"/>
        <end position="284"/>
    </location>
</feature>